<feature type="compositionally biased region" description="Basic residues" evidence="12">
    <location>
        <begin position="1"/>
        <end position="10"/>
    </location>
</feature>
<protein>
    <submittedName>
        <fullName evidence="13">Uncharacterized protein</fullName>
    </submittedName>
</protein>
<feature type="region of interest" description="Disordered" evidence="12">
    <location>
        <begin position="211"/>
        <end position="250"/>
    </location>
</feature>
<dbReference type="InterPro" id="IPR015943">
    <property type="entry name" value="WD40/YVTN_repeat-like_dom_sf"/>
</dbReference>
<keyword evidence="9" id="KW-0206">Cytoskeleton</keyword>
<feature type="region of interest" description="Disordered" evidence="12">
    <location>
        <begin position="100"/>
        <end position="147"/>
    </location>
</feature>
<accession>A0AAW0TUZ7</accession>
<dbReference type="Proteomes" id="UP001487740">
    <property type="component" value="Unassembled WGS sequence"/>
</dbReference>
<proteinExistence type="inferred from homology"/>
<keyword evidence="8" id="KW-0505">Motor protein</keyword>
<evidence type="ECO:0000256" key="11">
    <source>
        <dbReference type="PROSITE-ProRule" id="PRU00221"/>
    </source>
</evidence>
<dbReference type="AlphaFoldDB" id="A0AAW0TUZ7"/>
<evidence type="ECO:0000256" key="6">
    <source>
        <dbReference type="ARBA" id="ARBA00022737"/>
    </source>
</evidence>
<keyword evidence="3" id="KW-0963">Cytoplasm</keyword>
<evidence type="ECO:0000256" key="9">
    <source>
        <dbReference type="ARBA" id="ARBA00023212"/>
    </source>
</evidence>
<evidence type="ECO:0000256" key="2">
    <source>
        <dbReference type="ARBA" id="ARBA00011059"/>
    </source>
</evidence>
<feature type="compositionally biased region" description="Basic residues" evidence="12">
    <location>
        <begin position="113"/>
        <end position="123"/>
    </location>
</feature>
<dbReference type="PROSITE" id="PS50082">
    <property type="entry name" value="WD_REPEATS_2"/>
    <property type="match status" value="1"/>
</dbReference>
<feature type="compositionally biased region" description="Acidic residues" evidence="12">
    <location>
        <begin position="15"/>
        <end position="26"/>
    </location>
</feature>
<name>A0AAW0TUZ7_SCYPA</name>
<feature type="region of interest" description="Disordered" evidence="12">
    <location>
        <begin position="1"/>
        <end position="53"/>
    </location>
</feature>
<keyword evidence="6" id="KW-0677">Repeat</keyword>
<dbReference type="Pfam" id="PF00400">
    <property type="entry name" value="WD40"/>
    <property type="match status" value="2"/>
</dbReference>
<keyword evidence="7" id="KW-0243">Dynein</keyword>
<evidence type="ECO:0000256" key="8">
    <source>
        <dbReference type="ARBA" id="ARBA00023175"/>
    </source>
</evidence>
<evidence type="ECO:0000256" key="7">
    <source>
        <dbReference type="ARBA" id="ARBA00023017"/>
    </source>
</evidence>
<keyword evidence="4 11" id="KW-0853">WD repeat</keyword>
<dbReference type="InterPro" id="IPR036322">
    <property type="entry name" value="WD40_repeat_dom_sf"/>
</dbReference>
<evidence type="ECO:0000313" key="14">
    <source>
        <dbReference type="Proteomes" id="UP001487740"/>
    </source>
</evidence>
<feature type="repeat" description="WD" evidence="11">
    <location>
        <begin position="533"/>
        <end position="565"/>
    </location>
</feature>
<evidence type="ECO:0000256" key="12">
    <source>
        <dbReference type="SAM" id="MobiDB-lite"/>
    </source>
</evidence>
<dbReference type="GO" id="GO:0045504">
    <property type="term" value="F:dynein heavy chain binding"/>
    <property type="evidence" value="ECO:0007669"/>
    <property type="project" value="TreeGrafter"/>
</dbReference>
<dbReference type="PANTHER" id="PTHR12442">
    <property type="entry name" value="DYNEIN INTERMEDIATE CHAIN"/>
    <property type="match status" value="1"/>
</dbReference>
<dbReference type="PROSITE" id="PS50294">
    <property type="entry name" value="WD_REPEATS_REGION"/>
    <property type="match status" value="1"/>
</dbReference>
<dbReference type="InterPro" id="IPR001680">
    <property type="entry name" value="WD40_rpt"/>
</dbReference>
<dbReference type="Gene3D" id="2.130.10.10">
    <property type="entry name" value="YVTN repeat-like/Quinoprotein amine dehydrogenase"/>
    <property type="match status" value="2"/>
</dbReference>
<dbReference type="PANTHER" id="PTHR12442:SF11">
    <property type="entry name" value="DYNEIN AXONEMAL INTERMEDIATE CHAIN 1"/>
    <property type="match status" value="1"/>
</dbReference>
<keyword evidence="10" id="KW-0966">Cell projection</keyword>
<comment type="subcellular location">
    <subcellularLocation>
        <location evidence="1">Cytoplasm</location>
        <location evidence="1">Cytoskeleton</location>
        <location evidence="1">Cilium axoneme</location>
    </subcellularLocation>
</comment>
<feature type="compositionally biased region" description="Basic and acidic residues" evidence="12">
    <location>
        <begin position="27"/>
        <end position="43"/>
    </location>
</feature>
<feature type="region of interest" description="Disordered" evidence="12">
    <location>
        <begin position="167"/>
        <end position="186"/>
    </location>
</feature>
<dbReference type="InterPro" id="IPR050687">
    <property type="entry name" value="Dynein_IC"/>
</dbReference>
<dbReference type="GO" id="GO:0005874">
    <property type="term" value="C:microtubule"/>
    <property type="evidence" value="ECO:0007669"/>
    <property type="project" value="UniProtKB-KW"/>
</dbReference>
<dbReference type="GO" id="GO:0036158">
    <property type="term" value="P:outer dynein arm assembly"/>
    <property type="evidence" value="ECO:0007669"/>
    <property type="project" value="TreeGrafter"/>
</dbReference>
<keyword evidence="5" id="KW-0493">Microtubule</keyword>
<organism evidence="13 14">
    <name type="scientific">Scylla paramamosain</name>
    <name type="common">Mud crab</name>
    <dbReference type="NCBI Taxonomy" id="85552"/>
    <lineage>
        <taxon>Eukaryota</taxon>
        <taxon>Metazoa</taxon>
        <taxon>Ecdysozoa</taxon>
        <taxon>Arthropoda</taxon>
        <taxon>Crustacea</taxon>
        <taxon>Multicrustacea</taxon>
        <taxon>Malacostraca</taxon>
        <taxon>Eumalacostraca</taxon>
        <taxon>Eucarida</taxon>
        <taxon>Decapoda</taxon>
        <taxon>Pleocyemata</taxon>
        <taxon>Brachyura</taxon>
        <taxon>Eubrachyura</taxon>
        <taxon>Portunoidea</taxon>
        <taxon>Portunidae</taxon>
        <taxon>Portuninae</taxon>
        <taxon>Scylla</taxon>
    </lineage>
</organism>
<evidence type="ECO:0000256" key="5">
    <source>
        <dbReference type="ARBA" id="ARBA00022701"/>
    </source>
</evidence>
<evidence type="ECO:0000256" key="4">
    <source>
        <dbReference type="ARBA" id="ARBA00022574"/>
    </source>
</evidence>
<feature type="compositionally biased region" description="Acidic residues" evidence="12">
    <location>
        <begin position="129"/>
        <end position="143"/>
    </location>
</feature>
<evidence type="ECO:0000313" key="13">
    <source>
        <dbReference type="EMBL" id="KAK8390092.1"/>
    </source>
</evidence>
<dbReference type="EMBL" id="JARAKH010000026">
    <property type="protein sequence ID" value="KAK8390092.1"/>
    <property type="molecule type" value="Genomic_DNA"/>
</dbReference>
<keyword evidence="14" id="KW-1185">Reference proteome</keyword>
<gene>
    <name evidence="13" type="ORF">O3P69_012963</name>
</gene>
<comment type="similarity">
    <text evidence="2">Belongs to the dynein intermediate chain family.</text>
</comment>
<dbReference type="GO" id="GO:0045503">
    <property type="term" value="F:dynein light chain binding"/>
    <property type="evidence" value="ECO:0007669"/>
    <property type="project" value="TreeGrafter"/>
</dbReference>
<feature type="compositionally biased region" description="Acidic residues" evidence="12">
    <location>
        <begin position="101"/>
        <end position="110"/>
    </location>
</feature>
<evidence type="ECO:0000256" key="1">
    <source>
        <dbReference type="ARBA" id="ARBA00004430"/>
    </source>
</evidence>
<evidence type="ECO:0000256" key="3">
    <source>
        <dbReference type="ARBA" id="ARBA00022490"/>
    </source>
</evidence>
<evidence type="ECO:0000256" key="10">
    <source>
        <dbReference type="ARBA" id="ARBA00023273"/>
    </source>
</evidence>
<dbReference type="GO" id="GO:0036157">
    <property type="term" value="C:outer dynein arm"/>
    <property type="evidence" value="ECO:0007669"/>
    <property type="project" value="TreeGrafter"/>
</dbReference>
<dbReference type="SUPFAM" id="SSF50978">
    <property type="entry name" value="WD40 repeat-like"/>
    <property type="match status" value="1"/>
</dbReference>
<dbReference type="GO" id="GO:0003341">
    <property type="term" value="P:cilium movement"/>
    <property type="evidence" value="ECO:0007669"/>
    <property type="project" value="TreeGrafter"/>
</dbReference>
<sequence>MTFSRSKLKRRDTLEQQEEEEEEDEEERRRREEEEEKAREPQVEIRLSSTTAQPEGEVLYDFSTGYFHLVHHGDPLIHLFSAPSRIMPREEFELIYLQKTEEEEEEDEEEFKAKKKKKKKKSAAKSQEEAEEQEEQEEEEEQYDIAKDIEDLYGNVIDRVTQTFRAPKKELSQQTDQPPSTTFGATAGLATLCDAYDRDYELKQEAERRKKEKEAEEAAKEEGKENEKKEAKEEKKKAMKKDSKAQLLGQTTKTPLDPVVLLTPPSPPGKGGLAHLARASKIVERTVQQNVYAEVIYDYKYWEDQSDDYRQLEGSLLPLWKFTAPAVRRLLVSEVCWSPAHPDLLAAAYTAGDTGEPPEPGYLCLFSLKNPSVPERCLLCSCGVTCVQFHPSKDSVVVAGREDGNVFVYDARHAPEQPRVVVSRASGGKHLLGVAWVTTGPGQPLSFYSVGRDGRVTHWTVHLSELEASDVLRSGDTEASEHAPPSDDRAKLQGTVTCLALKAGDANLLLMGLDSGAVVEMTLRASTNALFHYSAHSAPVRLLSWNSHHEDVFASGSADWMLKVWARSYRHPIITLDLGAPVSGLTWSHLGGSLLVGVTQDGKVHVHDLYLRKCRALCLQNVMQRRRSCLSCVAFSPFHPLSPNLRRPPKEAKGADETQRREIEMARLGRLISTAPPQ</sequence>
<reference evidence="13 14" key="1">
    <citation type="submission" date="2023-03" db="EMBL/GenBank/DDBJ databases">
        <title>High-quality genome of Scylla paramamosain provides insights in environmental adaptation.</title>
        <authorList>
            <person name="Zhang L."/>
        </authorList>
    </citation>
    <scope>NUCLEOTIDE SEQUENCE [LARGE SCALE GENOMIC DNA]</scope>
    <source>
        <strain evidence="13">LZ_2023a</strain>
        <tissue evidence="13">Muscle</tissue>
    </source>
</reference>
<feature type="compositionally biased region" description="Basic and acidic residues" evidence="12">
    <location>
        <begin position="211"/>
        <end position="244"/>
    </location>
</feature>
<comment type="caution">
    <text evidence="13">The sequence shown here is derived from an EMBL/GenBank/DDBJ whole genome shotgun (WGS) entry which is preliminary data.</text>
</comment>
<dbReference type="SMART" id="SM00320">
    <property type="entry name" value="WD40"/>
    <property type="match status" value="4"/>
</dbReference>